<organism evidence="2 3">
    <name type="scientific">Abeliophyllum distichum</name>
    <dbReference type="NCBI Taxonomy" id="126358"/>
    <lineage>
        <taxon>Eukaryota</taxon>
        <taxon>Viridiplantae</taxon>
        <taxon>Streptophyta</taxon>
        <taxon>Embryophyta</taxon>
        <taxon>Tracheophyta</taxon>
        <taxon>Spermatophyta</taxon>
        <taxon>Magnoliopsida</taxon>
        <taxon>eudicotyledons</taxon>
        <taxon>Gunneridae</taxon>
        <taxon>Pentapetalae</taxon>
        <taxon>asterids</taxon>
        <taxon>lamiids</taxon>
        <taxon>Lamiales</taxon>
        <taxon>Oleaceae</taxon>
        <taxon>Forsythieae</taxon>
        <taxon>Abeliophyllum</taxon>
    </lineage>
</organism>
<proteinExistence type="predicted"/>
<protein>
    <submittedName>
        <fullName evidence="2">Selenium binding</fullName>
    </submittedName>
</protein>
<dbReference type="FunFam" id="3.40.30.10:FF:000361">
    <property type="entry name" value="Selenium binding protein"/>
    <property type="match status" value="1"/>
</dbReference>
<comment type="caution">
    <text evidence="2">The sequence shown here is derived from an EMBL/GenBank/DDBJ whole genome shotgun (WGS) entry which is preliminary data.</text>
</comment>
<sequence length="159" mass="17616">MAPKKRRNDNDESAAAATTRVNRRSIRLANTTKAPPVSEPEPPKKKKAKTTTKQAVEALPEEPETLAAEEGRKTIIIEHCKQCNSFKTRAIQVKNGLEKGVVGVNVVVNPEKPRRGCFQIREEGGGIFVSLLDMKRPFAPMKKLDMDKVISEIIDKING</sequence>
<name>A0ABD1TVJ7_9LAMI</name>
<dbReference type="EMBL" id="JBFOLK010000004">
    <property type="protein sequence ID" value="KAL2516757.1"/>
    <property type="molecule type" value="Genomic_DNA"/>
</dbReference>
<reference evidence="3" key="1">
    <citation type="submission" date="2024-07" db="EMBL/GenBank/DDBJ databases">
        <title>Two chromosome-level genome assemblies of Korean endemic species Abeliophyllum distichum and Forsythia ovata (Oleaceae).</title>
        <authorList>
            <person name="Jang H."/>
        </authorList>
    </citation>
    <scope>NUCLEOTIDE SEQUENCE [LARGE SCALE GENOMIC DNA]</scope>
</reference>
<dbReference type="InterPro" id="IPR052674">
    <property type="entry name" value="SelWTH-like"/>
</dbReference>
<evidence type="ECO:0000256" key="1">
    <source>
        <dbReference type="SAM" id="MobiDB-lite"/>
    </source>
</evidence>
<dbReference type="AlphaFoldDB" id="A0ABD1TVJ7"/>
<evidence type="ECO:0000313" key="3">
    <source>
        <dbReference type="Proteomes" id="UP001604336"/>
    </source>
</evidence>
<feature type="region of interest" description="Disordered" evidence="1">
    <location>
        <begin position="1"/>
        <end position="65"/>
    </location>
</feature>
<keyword evidence="3" id="KW-1185">Reference proteome</keyword>
<dbReference type="PANTHER" id="PTHR33638:SF1">
    <property type="entry name" value="SELENOPROTEIN H"/>
    <property type="match status" value="1"/>
</dbReference>
<evidence type="ECO:0000313" key="2">
    <source>
        <dbReference type="EMBL" id="KAL2516757.1"/>
    </source>
</evidence>
<dbReference type="Proteomes" id="UP001604336">
    <property type="component" value="Unassembled WGS sequence"/>
</dbReference>
<gene>
    <name evidence="2" type="ORF">Adt_13004</name>
</gene>
<dbReference type="PANTHER" id="PTHR33638">
    <property type="entry name" value="SELENOPROTEIN H"/>
    <property type="match status" value="1"/>
</dbReference>
<accession>A0ABD1TVJ7</accession>